<evidence type="ECO:0000313" key="2">
    <source>
        <dbReference type="EMBL" id="OJJ56565.1"/>
    </source>
</evidence>
<dbReference type="EMBL" id="KV878590">
    <property type="protein sequence ID" value="OJJ56565.1"/>
    <property type="molecule type" value="Genomic_DNA"/>
</dbReference>
<dbReference type="Proteomes" id="UP000184356">
    <property type="component" value="Unassembled WGS sequence"/>
</dbReference>
<keyword evidence="1" id="KW-0812">Transmembrane</keyword>
<keyword evidence="1" id="KW-1133">Transmembrane helix</keyword>
<proteinExistence type="predicted"/>
<sequence>MFLSITHVLITSSSSSILHVSFVPFLDGRCRTEVHRYRCLRIPRCPVILSPLHRKPTMWNMIRGCMLLYFLSISASTLATYPLFP</sequence>
<keyword evidence="3" id="KW-1185">Reference proteome</keyword>
<organism evidence="2 3">
    <name type="scientific">Aspergillus sydowii CBS 593.65</name>
    <dbReference type="NCBI Taxonomy" id="1036612"/>
    <lineage>
        <taxon>Eukaryota</taxon>
        <taxon>Fungi</taxon>
        <taxon>Dikarya</taxon>
        <taxon>Ascomycota</taxon>
        <taxon>Pezizomycotina</taxon>
        <taxon>Eurotiomycetes</taxon>
        <taxon>Eurotiomycetidae</taxon>
        <taxon>Eurotiales</taxon>
        <taxon>Aspergillaceae</taxon>
        <taxon>Aspergillus</taxon>
        <taxon>Aspergillus subgen. Nidulantes</taxon>
    </lineage>
</organism>
<dbReference type="RefSeq" id="XP_040700371.1">
    <property type="nucleotide sequence ID" value="XM_040839977.1"/>
</dbReference>
<gene>
    <name evidence="2" type="ORF">ASPSYDRAFT_1145805</name>
</gene>
<dbReference type="VEuPathDB" id="FungiDB:ASPSYDRAFT_1145805"/>
<feature type="transmembrane region" description="Helical" evidence="1">
    <location>
        <begin position="64"/>
        <end position="84"/>
    </location>
</feature>
<protein>
    <submittedName>
        <fullName evidence="2">Uncharacterized protein</fullName>
    </submittedName>
</protein>
<keyword evidence="1" id="KW-0472">Membrane</keyword>
<accession>A0A1L9TB24</accession>
<reference evidence="3" key="1">
    <citation type="journal article" date="2017" name="Genome Biol.">
        <title>Comparative genomics reveals high biological diversity and specific adaptations in the industrially and medically important fungal genus Aspergillus.</title>
        <authorList>
            <person name="de Vries R.P."/>
            <person name="Riley R."/>
            <person name="Wiebenga A."/>
            <person name="Aguilar-Osorio G."/>
            <person name="Amillis S."/>
            <person name="Uchima C.A."/>
            <person name="Anderluh G."/>
            <person name="Asadollahi M."/>
            <person name="Askin M."/>
            <person name="Barry K."/>
            <person name="Battaglia E."/>
            <person name="Bayram O."/>
            <person name="Benocci T."/>
            <person name="Braus-Stromeyer S.A."/>
            <person name="Caldana C."/>
            <person name="Canovas D."/>
            <person name="Cerqueira G.C."/>
            <person name="Chen F."/>
            <person name="Chen W."/>
            <person name="Choi C."/>
            <person name="Clum A."/>
            <person name="Dos Santos R.A."/>
            <person name="Damasio A.R."/>
            <person name="Diallinas G."/>
            <person name="Emri T."/>
            <person name="Fekete E."/>
            <person name="Flipphi M."/>
            <person name="Freyberg S."/>
            <person name="Gallo A."/>
            <person name="Gournas C."/>
            <person name="Habgood R."/>
            <person name="Hainaut M."/>
            <person name="Harispe M.L."/>
            <person name="Henrissat B."/>
            <person name="Hilden K.S."/>
            <person name="Hope R."/>
            <person name="Hossain A."/>
            <person name="Karabika E."/>
            <person name="Karaffa L."/>
            <person name="Karanyi Z."/>
            <person name="Krasevec N."/>
            <person name="Kuo A."/>
            <person name="Kusch H."/>
            <person name="LaButti K."/>
            <person name="Lagendijk E.L."/>
            <person name="Lapidus A."/>
            <person name="Levasseur A."/>
            <person name="Lindquist E."/>
            <person name="Lipzen A."/>
            <person name="Logrieco A.F."/>
            <person name="MacCabe A."/>
            <person name="Maekelae M.R."/>
            <person name="Malavazi I."/>
            <person name="Melin P."/>
            <person name="Meyer V."/>
            <person name="Mielnichuk N."/>
            <person name="Miskei M."/>
            <person name="Molnar A.P."/>
            <person name="Mule G."/>
            <person name="Ngan C.Y."/>
            <person name="Orejas M."/>
            <person name="Orosz E."/>
            <person name="Ouedraogo J.P."/>
            <person name="Overkamp K.M."/>
            <person name="Park H.-S."/>
            <person name="Perrone G."/>
            <person name="Piumi F."/>
            <person name="Punt P.J."/>
            <person name="Ram A.F."/>
            <person name="Ramon A."/>
            <person name="Rauscher S."/>
            <person name="Record E."/>
            <person name="Riano-Pachon D.M."/>
            <person name="Robert V."/>
            <person name="Roehrig J."/>
            <person name="Ruller R."/>
            <person name="Salamov A."/>
            <person name="Salih N.S."/>
            <person name="Samson R.A."/>
            <person name="Sandor E."/>
            <person name="Sanguinetti M."/>
            <person name="Schuetze T."/>
            <person name="Sepcic K."/>
            <person name="Shelest E."/>
            <person name="Sherlock G."/>
            <person name="Sophianopoulou V."/>
            <person name="Squina F.M."/>
            <person name="Sun H."/>
            <person name="Susca A."/>
            <person name="Todd R.B."/>
            <person name="Tsang A."/>
            <person name="Unkles S.E."/>
            <person name="van de Wiele N."/>
            <person name="van Rossen-Uffink D."/>
            <person name="Oliveira J.V."/>
            <person name="Vesth T.C."/>
            <person name="Visser J."/>
            <person name="Yu J.-H."/>
            <person name="Zhou M."/>
            <person name="Andersen M.R."/>
            <person name="Archer D.B."/>
            <person name="Baker S.E."/>
            <person name="Benoit I."/>
            <person name="Brakhage A.A."/>
            <person name="Braus G.H."/>
            <person name="Fischer R."/>
            <person name="Frisvad J.C."/>
            <person name="Goldman G.H."/>
            <person name="Houbraken J."/>
            <person name="Oakley B."/>
            <person name="Pocsi I."/>
            <person name="Scazzocchio C."/>
            <person name="Seiboth B."/>
            <person name="vanKuyk P.A."/>
            <person name="Wortman J."/>
            <person name="Dyer P.S."/>
            <person name="Grigoriev I.V."/>
        </authorList>
    </citation>
    <scope>NUCLEOTIDE SEQUENCE [LARGE SCALE GENOMIC DNA]</scope>
    <source>
        <strain evidence="3">CBS 593.65</strain>
    </source>
</reference>
<dbReference type="GeneID" id="63756050"/>
<evidence type="ECO:0000313" key="3">
    <source>
        <dbReference type="Proteomes" id="UP000184356"/>
    </source>
</evidence>
<evidence type="ECO:0000256" key="1">
    <source>
        <dbReference type="SAM" id="Phobius"/>
    </source>
</evidence>
<name>A0A1L9TB24_9EURO</name>
<dbReference type="AlphaFoldDB" id="A0A1L9TB24"/>